<dbReference type="InterPro" id="IPR029787">
    <property type="entry name" value="Nucleotide_cyclase"/>
</dbReference>
<dbReference type="CDD" id="cd01948">
    <property type="entry name" value="EAL"/>
    <property type="match status" value="1"/>
</dbReference>
<dbReference type="PANTHER" id="PTHR33121:SF23">
    <property type="entry name" value="CYCLIC DI-GMP PHOSPHODIESTERASE PDEB"/>
    <property type="match status" value="1"/>
</dbReference>
<dbReference type="SMART" id="SM00052">
    <property type="entry name" value="EAL"/>
    <property type="match status" value="1"/>
</dbReference>
<dbReference type="InterPro" id="IPR001633">
    <property type="entry name" value="EAL_dom"/>
</dbReference>
<dbReference type="SUPFAM" id="SSF55073">
    <property type="entry name" value="Nucleotide cyclase"/>
    <property type="match status" value="1"/>
</dbReference>
<evidence type="ECO:0000259" key="2">
    <source>
        <dbReference type="PROSITE" id="PS50887"/>
    </source>
</evidence>
<dbReference type="Gene3D" id="3.30.70.270">
    <property type="match status" value="1"/>
</dbReference>
<dbReference type="NCBIfam" id="TIGR00254">
    <property type="entry name" value="GGDEF"/>
    <property type="match status" value="1"/>
</dbReference>
<dbReference type="EMBL" id="FXTT01000007">
    <property type="protein sequence ID" value="SMP36699.1"/>
    <property type="molecule type" value="Genomic_DNA"/>
</dbReference>
<evidence type="ECO:0000313" key="4">
    <source>
        <dbReference type="Proteomes" id="UP001157914"/>
    </source>
</evidence>
<dbReference type="InterPro" id="IPR035919">
    <property type="entry name" value="EAL_sf"/>
</dbReference>
<dbReference type="Gene3D" id="3.20.20.450">
    <property type="entry name" value="EAL domain"/>
    <property type="match status" value="1"/>
</dbReference>
<dbReference type="Pfam" id="PF00990">
    <property type="entry name" value="GGDEF"/>
    <property type="match status" value="1"/>
</dbReference>
<dbReference type="Proteomes" id="UP001157914">
    <property type="component" value="Unassembled WGS sequence"/>
</dbReference>
<reference evidence="3 4" key="1">
    <citation type="submission" date="2017-05" db="EMBL/GenBank/DDBJ databases">
        <authorList>
            <person name="Varghese N."/>
            <person name="Submissions S."/>
        </authorList>
    </citation>
    <scope>NUCLEOTIDE SEQUENCE [LARGE SCALE GENOMIC DNA]</scope>
    <source>
        <strain evidence="3 4">DSM 15949</strain>
    </source>
</reference>
<dbReference type="PROSITE" id="PS50887">
    <property type="entry name" value="GGDEF"/>
    <property type="match status" value="1"/>
</dbReference>
<feature type="domain" description="GGDEF" evidence="2">
    <location>
        <begin position="305"/>
        <end position="442"/>
    </location>
</feature>
<dbReference type="Pfam" id="PF00563">
    <property type="entry name" value="EAL"/>
    <property type="match status" value="1"/>
</dbReference>
<keyword evidence="4" id="KW-1185">Reference proteome</keyword>
<dbReference type="InterPro" id="IPR000160">
    <property type="entry name" value="GGDEF_dom"/>
</dbReference>
<dbReference type="SMART" id="SM00267">
    <property type="entry name" value="GGDEF"/>
    <property type="match status" value="1"/>
</dbReference>
<comment type="caution">
    <text evidence="3">The sequence shown here is derived from an EMBL/GenBank/DDBJ whole genome shotgun (WGS) entry which is preliminary data.</text>
</comment>
<proteinExistence type="predicted"/>
<evidence type="ECO:0000259" key="1">
    <source>
        <dbReference type="PROSITE" id="PS50883"/>
    </source>
</evidence>
<dbReference type="PROSITE" id="PS50883">
    <property type="entry name" value="EAL"/>
    <property type="match status" value="1"/>
</dbReference>
<sequence length="695" mass="76106">MQVSQRLDSSRREASGYEDSITLTAFHSSLLEVLPHAAAYVGRDGNILVHNKLLKSMCRSNDMSPVPVSLQSLMDDASWKRCGKALSAAFNGVPSQITGAIYLKSGQLLCTHLLCTSFVSFSNGHRAVLIQFETDAVEPKAVDEQPQDSRRDFGLRDLNQLLAGFPDEVVILEPDDTLEQRAAKLVTAARSAYDVSLVTEALRDLPAGSTQTLYLPERQGKDSSAFPVDRRMCEIRLAPLPQTGSGRDQDAPMMAILRRNVDCPYEVAENRRLAYQDPLTGLANRRSLTRALDQELQRLRLEPESGLAIIYIDLDEFKKVNDLGGHDAGDDMLLRVAACLTLTLGEFGTAARIGGDEFAGMLPVASKEAAHEIAERILDGFDRIRLEIADRVFTIGGSIGVAYLAPGISLDDTDPASLLAIADRACLRGKRFGGRSVQVHSVVSGDCAANEMALRDLPEPGSFRANELALYSMPIVCLRRQQFCGSEILLRLQGERAEGLSSRAWISAAERSGFIAQVDAWTLDKVLDVAERSPVRSLLTMNVSAESARDPNFRDCLFNRLSPNPLLASKLCLEIAEKDFLREPVTVENFFQFVSDLGCQTAIDDFAGHWPVLSRLTALRVDWLKLEASLTQQVVEAPAKTAILSGLVRAAHELGIKVIAKHVETAAEASLLKELNVEAAQGFYFGRPEPWPEAS</sequence>
<dbReference type="InterPro" id="IPR050706">
    <property type="entry name" value="Cyclic-di-GMP_PDE-like"/>
</dbReference>
<dbReference type="SUPFAM" id="SSF141868">
    <property type="entry name" value="EAL domain-like"/>
    <property type="match status" value="1"/>
</dbReference>
<dbReference type="CDD" id="cd01949">
    <property type="entry name" value="GGDEF"/>
    <property type="match status" value="1"/>
</dbReference>
<gene>
    <name evidence="3" type="ORF">SAMN06265374_4257</name>
</gene>
<organism evidence="3 4">
    <name type="scientific">Roseibium denhamense</name>
    <dbReference type="NCBI Taxonomy" id="76305"/>
    <lineage>
        <taxon>Bacteria</taxon>
        <taxon>Pseudomonadati</taxon>
        <taxon>Pseudomonadota</taxon>
        <taxon>Alphaproteobacteria</taxon>
        <taxon>Hyphomicrobiales</taxon>
        <taxon>Stappiaceae</taxon>
        <taxon>Roseibium</taxon>
    </lineage>
</organism>
<feature type="domain" description="EAL" evidence="1">
    <location>
        <begin position="450"/>
        <end position="695"/>
    </location>
</feature>
<name>A0ABY1PNU6_9HYPH</name>
<dbReference type="PANTHER" id="PTHR33121">
    <property type="entry name" value="CYCLIC DI-GMP PHOSPHODIESTERASE PDEF"/>
    <property type="match status" value="1"/>
</dbReference>
<accession>A0ABY1PNU6</accession>
<evidence type="ECO:0000313" key="3">
    <source>
        <dbReference type="EMBL" id="SMP36699.1"/>
    </source>
</evidence>
<protein>
    <submittedName>
        <fullName evidence="3">Diguanylate cyclase (GGDEF) domain-containing protein</fullName>
    </submittedName>
</protein>
<dbReference type="InterPro" id="IPR043128">
    <property type="entry name" value="Rev_trsase/Diguanyl_cyclase"/>
</dbReference>